<organism evidence="3 5">
    <name type="scientific">Cucumis melo var. makuwa</name>
    <name type="common">Oriental melon</name>
    <dbReference type="NCBI Taxonomy" id="1194695"/>
    <lineage>
        <taxon>Eukaryota</taxon>
        <taxon>Viridiplantae</taxon>
        <taxon>Streptophyta</taxon>
        <taxon>Embryophyta</taxon>
        <taxon>Tracheophyta</taxon>
        <taxon>Spermatophyta</taxon>
        <taxon>Magnoliopsida</taxon>
        <taxon>eudicotyledons</taxon>
        <taxon>Gunneridae</taxon>
        <taxon>Pentapetalae</taxon>
        <taxon>rosids</taxon>
        <taxon>fabids</taxon>
        <taxon>Cucurbitales</taxon>
        <taxon>Cucurbitaceae</taxon>
        <taxon>Benincaseae</taxon>
        <taxon>Cucumis</taxon>
    </lineage>
</organism>
<evidence type="ECO:0000313" key="3">
    <source>
        <dbReference type="EMBL" id="TYK08609.1"/>
    </source>
</evidence>
<sequence>MDSNLFVESHHTVGSQWVYKVKHHPDGNVDRYKVRLVVKGNNQQEGIDYLDTFSPVSKIVTVKILEDSGYLDAKPTSLAKDPNIKLSKDRGTILTDEEIGELGLTPEDQLLVFAFSWEIPSYHGSQKRKQPS</sequence>
<dbReference type="STRING" id="1194695.A0A5D3CE39"/>
<dbReference type="Proteomes" id="UP000321947">
    <property type="component" value="Unassembled WGS sequence"/>
</dbReference>
<evidence type="ECO:0000313" key="5">
    <source>
        <dbReference type="Proteomes" id="UP000321947"/>
    </source>
</evidence>
<reference evidence="4 5" key="1">
    <citation type="submission" date="2019-08" db="EMBL/GenBank/DDBJ databases">
        <title>Draft genome sequences of two oriental melons (Cucumis melo L. var makuwa).</title>
        <authorList>
            <person name="Kwon S.-Y."/>
        </authorList>
    </citation>
    <scope>NUCLEOTIDE SEQUENCE [LARGE SCALE GENOMIC DNA]</scope>
    <source>
        <strain evidence="5">cv. Chang Bougi</strain>
        <strain evidence="4">cv. SW 3</strain>
        <tissue evidence="3">Leaf</tissue>
    </source>
</reference>
<accession>A0A5D3CE39</accession>
<dbReference type="InterPro" id="IPR013103">
    <property type="entry name" value="RVT_2"/>
</dbReference>
<dbReference type="Pfam" id="PF07727">
    <property type="entry name" value="RVT_2"/>
    <property type="match status" value="1"/>
</dbReference>
<name>A0A5D3CE39_CUCMM</name>
<dbReference type="EMBL" id="SSTD01012547">
    <property type="protein sequence ID" value="TYK08609.1"/>
    <property type="molecule type" value="Genomic_DNA"/>
</dbReference>
<dbReference type="Proteomes" id="UP000321393">
    <property type="component" value="Unassembled WGS sequence"/>
</dbReference>
<protein>
    <submittedName>
        <fullName evidence="2 3">Mitochondrial protein</fullName>
    </submittedName>
</protein>
<evidence type="ECO:0000313" key="4">
    <source>
        <dbReference type="Proteomes" id="UP000321393"/>
    </source>
</evidence>
<dbReference type="EMBL" id="SSTE01008830">
    <property type="protein sequence ID" value="KAA0054654.1"/>
    <property type="molecule type" value="Genomic_DNA"/>
</dbReference>
<evidence type="ECO:0000259" key="1">
    <source>
        <dbReference type="Pfam" id="PF07727"/>
    </source>
</evidence>
<proteinExistence type="predicted"/>
<dbReference type="AlphaFoldDB" id="A0A5D3CE39"/>
<gene>
    <name evidence="3" type="ORF">E5676_scaffold3734G00340</name>
    <name evidence="2" type="ORF">E6C27_scaffold24G004700</name>
</gene>
<feature type="domain" description="Reverse transcriptase Ty1/copia-type" evidence="1">
    <location>
        <begin position="9"/>
        <end position="65"/>
    </location>
</feature>
<comment type="caution">
    <text evidence="3">The sequence shown here is derived from an EMBL/GenBank/DDBJ whole genome shotgun (WGS) entry which is preliminary data.</text>
</comment>
<evidence type="ECO:0000313" key="2">
    <source>
        <dbReference type="EMBL" id="KAA0054654.1"/>
    </source>
</evidence>
<dbReference type="OrthoDB" id="411615at2759"/>